<feature type="region of interest" description="Disordered" evidence="1">
    <location>
        <begin position="1"/>
        <end position="35"/>
    </location>
</feature>
<sequence>MARSIVLRPSSSRSNSSFSSTSSCGGKSITAGSPKKHYIRFSAEQMRWYRQQAEEAAAAQSGSGSGSDSPRRRLRINLKRRGSSS</sequence>
<dbReference type="PROSITE" id="PS51257">
    <property type="entry name" value="PROKAR_LIPOPROTEIN"/>
    <property type="match status" value="1"/>
</dbReference>
<dbReference type="Proteomes" id="UP000283895">
    <property type="component" value="Unassembled WGS sequence"/>
</dbReference>
<keyword evidence="3" id="KW-1185">Reference proteome</keyword>
<reference evidence="2 3" key="1">
    <citation type="submission" date="2015-09" db="EMBL/GenBank/DDBJ databases">
        <title>Host preference determinants of Valsa canker pathogens revealed by comparative genomics.</title>
        <authorList>
            <person name="Yin Z."/>
            <person name="Huang L."/>
        </authorList>
    </citation>
    <scope>NUCLEOTIDE SEQUENCE [LARGE SCALE GENOMIC DNA]</scope>
    <source>
        <strain evidence="2 3">03-1</strain>
    </source>
</reference>
<evidence type="ECO:0000256" key="1">
    <source>
        <dbReference type="SAM" id="MobiDB-lite"/>
    </source>
</evidence>
<gene>
    <name evidence="2" type="ORF">VMCG_09938</name>
</gene>
<feature type="compositionally biased region" description="Low complexity" evidence="1">
    <location>
        <begin position="10"/>
        <end position="23"/>
    </location>
</feature>
<feature type="region of interest" description="Disordered" evidence="1">
    <location>
        <begin position="52"/>
        <end position="85"/>
    </location>
</feature>
<dbReference type="EMBL" id="LKEA01000069">
    <property type="protein sequence ID" value="ROV89575.1"/>
    <property type="molecule type" value="Genomic_DNA"/>
</dbReference>
<accession>A0A423VEZ9</accession>
<proteinExistence type="predicted"/>
<comment type="caution">
    <text evidence="2">The sequence shown here is derived from an EMBL/GenBank/DDBJ whole genome shotgun (WGS) entry which is preliminary data.</text>
</comment>
<evidence type="ECO:0000313" key="3">
    <source>
        <dbReference type="Proteomes" id="UP000283895"/>
    </source>
</evidence>
<protein>
    <submittedName>
        <fullName evidence="2">Uncharacterized protein</fullName>
    </submittedName>
</protein>
<organism evidence="2 3">
    <name type="scientific">Cytospora schulzeri</name>
    <dbReference type="NCBI Taxonomy" id="448051"/>
    <lineage>
        <taxon>Eukaryota</taxon>
        <taxon>Fungi</taxon>
        <taxon>Dikarya</taxon>
        <taxon>Ascomycota</taxon>
        <taxon>Pezizomycotina</taxon>
        <taxon>Sordariomycetes</taxon>
        <taxon>Sordariomycetidae</taxon>
        <taxon>Diaporthales</taxon>
        <taxon>Cytosporaceae</taxon>
        <taxon>Cytospora</taxon>
    </lineage>
</organism>
<evidence type="ECO:0000313" key="2">
    <source>
        <dbReference type="EMBL" id="ROV89575.1"/>
    </source>
</evidence>
<name>A0A423VEZ9_9PEZI</name>
<feature type="compositionally biased region" description="Basic residues" evidence="1">
    <location>
        <begin position="72"/>
        <end position="85"/>
    </location>
</feature>
<dbReference type="AlphaFoldDB" id="A0A423VEZ9"/>